<feature type="transmembrane region" description="Helical" evidence="1">
    <location>
        <begin position="298"/>
        <end position="318"/>
    </location>
</feature>
<organism evidence="3 4">
    <name type="scientific">Olleya namhaensis</name>
    <dbReference type="NCBI Taxonomy" id="1144750"/>
    <lineage>
        <taxon>Bacteria</taxon>
        <taxon>Pseudomonadati</taxon>
        <taxon>Bacteroidota</taxon>
        <taxon>Flavobacteriia</taxon>
        <taxon>Flavobacteriales</taxon>
        <taxon>Flavobacteriaceae</taxon>
    </lineage>
</organism>
<gene>
    <name evidence="3" type="ORF">SAMN05443431_103183</name>
</gene>
<keyword evidence="1" id="KW-0472">Membrane</keyword>
<dbReference type="EMBL" id="FORM01000003">
    <property type="protein sequence ID" value="SFI96943.1"/>
    <property type="molecule type" value="Genomic_DNA"/>
</dbReference>
<dbReference type="InterPro" id="IPR012429">
    <property type="entry name" value="HGSNAT_cat"/>
</dbReference>
<keyword evidence="1" id="KW-1133">Transmembrane helix</keyword>
<feature type="transmembrane region" description="Helical" evidence="1">
    <location>
        <begin position="330"/>
        <end position="350"/>
    </location>
</feature>
<dbReference type="AlphaFoldDB" id="A0A1I3MIY1"/>
<feature type="transmembrane region" description="Helical" evidence="1">
    <location>
        <begin position="53"/>
        <end position="76"/>
    </location>
</feature>
<evidence type="ECO:0000313" key="4">
    <source>
        <dbReference type="Proteomes" id="UP000199559"/>
    </source>
</evidence>
<feature type="transmembrane region" description="Helical" evidence="1">
    <location>
        <begin position="224"/>
        <end position="244"/>
    </location>
</feature>
<dbReference type="Proteomes" id="UP000199559">
    <property type="component" value="Unassembled WGS sequence"/>
</dbReference>
<keyword evidence="4" id="KW-1185">Reference proteome</keyword>
<feature type="transmembrane region" description="Helical" evidence="1">
    <location>
        <begin position="148"/>
        <end position="169"/>
    </location>
</feature>
<feature type="transmembrane region" description="Helical" evidence="1">
    <location>
        <begin position="189"/>
        <end position="212"/>
    </location>
</feature>
<sequence>MTNKYYYLKPTRLFFLDAVRAFAILMMLQGHFIDSLLNPIYRDTSNTVYNVWAYFRGITAPTFFTITGLVFVFLLLKAKEKGTERERIKKGINRGLLLIIIGYALRFSFLSLMYGKVNMNFLQVDVLQCIGLSLLILILLYKISFKNEWVLALLFLILGCSIFVSEPLYRTLNLADAPILFVNYISQQNGSVFTIIPWFGFVAFGGFIAVLFFKFGHKNNYKPLKIIGFLVVGLASIFFSSAGLKLIDNLFDIPLFNKSANYNYLFSRLGNVLVIFGIFYTFETYLKQAIITKIGQKTLSIYVIHFMIIYGSFTGLSLKHFLYKSLNPTQAILGAIVFIVVVCFISFYYVKTNTYIYNKIRRFYKKLKTK</sequence>
<protein>
    <recommendedName>
        <fullName evidence="2">Heparan-alpha-glucosaminide N-acetyltransferase catalytic domain-containing protein</fullName>
    </recommendedName>
</protein>
<proteinExistence type="predicted"/>
<reference evidence="4" key="1">
    <citation type="submission" date="2016-10" db="EMBL/GenBank/DDBJ databases">
        <authorList>
            <person name="Varghese N."/>
            <person name="Submissions S."/>
        </authorList>
    </citation>
    <scope>NUCLEOTIDE SEQUENCE [LARGE SCALE GENOMIC DNA]</scope>
    <source>
        <strain evidence="4">DSM 28881</strain>
    </source>
</reference>
<dbReference type="STRING" id="1144750.SAMN05443431_103183"/>
<evidence type="ECO:0000313" key="3">
    <source>
        <dbReference type="EMBL" id="SFI96943.1"/>
    </source>
</evidence>
<feature type="transmembrane region" description="Helical" evidence="1">
    <location>
        <begin position="264"/>
        <end position="286"/>
    </location>
</feature>
<feature type="domain" description="Heparan-alpha-glucosaminide N-acetyltransferase catalytic" evidence="2">
    <location>
        <begin position="12"/>
        <end position="221"/>
    </location>
</feature>
<keyword evidence="1" id="KW-0812">Transmembrane</keyword>
<accession>A0A1I3MIY1</accession>
<name>A0A1I3MIY1_9FLAO</name>
<evidence type="ECO:0000259" key="2">
    <source>
        <dbReference type="Pfam" id="PF07786"/>
    </source>
</evidence>
<evidence type="ECO:0000256" key="1">
    <source>
        <dbReference type="SAM" id="Phobius"/>
    </source>
</evidence>
<feature type="transmembrane region" description="Helical" evidence="1">
    <location>
        <begin position="96"/>
        <end position="115"/>
    </location>
</feature>
<feature type="transmembrane region" description="Helical" evidence="1">
    <location>
        <begin position="12"/>
        <end position="33"/>
    </location>
</feature>
<dbReference type="Pfam" id="PF07786">
    <property type="entry name" value="HGSNAT_cat"/>
    <property type="match status" value="1"/>
</dbReference>
<feature type="transmembrane region" description="Helical" evidence="1">
    <location>
        <begin position="121"/>
        <end position="141"/>
    </location>
</feature>